<dbReference type="Proteomes" id="UP000658258">
    <property type="component" value="Unassembled WGS sequence"/>
</dbReference>
<keyword evidence="3" id="KW-1185">Reference proteome</keyword>
<dbReference type="InterPro" id="IPR008620">
    <property type="entry name" value="FixH"/>
</dbReference>
<dbReference type="EMBL" id="BNAG01000002">
    <property type="protein sequence ID" value="GHE59902.1"/>
    <property type="molecule type" value="Genomic_DNA"/>
</dbReference>
<protein>
    <recommendedName>
        <fullName evidence="4">Nitrogen fixation protein FixH</fullName>
    </recommendedName>
</protein>
<keyword evidence="1" id="KW-1133">Transmembrane helix</keyword>
<sequence length="146" mass="16976">MNWGNRIVLAFACFIAGIFSMAYISMNTEFSLVADDYYEQELAYEDQIVRMRNANRLEAGPEFIVDRQNLKVQLRFPEQLAKQVTGGKVKFYRASNARHDKEIELNLGSENTWEVDVASFVSGAWKLQLLWTDGQKEYYQEIDFVI</sequence>
<comment type="caution">
    <text evidence="2">The sequence shown here is derived from an EMBL/GenBank/DDBJ whole genome shotgun (WGS) entry which is preliminary data.</text>
</comment>
<organism evidence="2 3">
    <name type="scientific">Roseivirga thermotolerans</name>
    <dbReference type="NCBI Taxonomy" id="1758176"/>
    <lineage>
        <taxon>Bacteria</taxon>
        <taxon>Pseudomonadati</taxon>
        <taxon>Bacteroidota</taxon>
        <taxon>Cytophagia</taxon>
        <taxon>Cytophagales</taxon>
        <taxon>Roseivirgaceae</taxon>
        <taxon>Roseivirga</taxon>
    </lineage>
</organism>
<dbReference type="Pfam" id="PF05751">
    <property type="entry name" value="FixH"/>
    <property type="match status" value="1"/>
</dbReference>
<reference evidence="3" key="1">
    <citation type="journal article" date="2019" name="Int. J. Syst. Evol. Microbiol.">
        <title>The Global Catalogue of Microorganisms (GCM) 10K type strain sequencing project: providing services to taxonomists for standard genome sequencing and annotation.</title>
        <authorList>
            <consortium name="The Broad Institute Genomics Platform"/>
            <consortium name="The Broad Institute Genome Sequencing Center for Infectious Disease"/>
            <person name="Wu L."/>
            <person name="Ma J."/>
        </authorList>
    </citation>
    <scope>NUCLEOTIDE SEQUENCE [LARGE SCALE GENOMIC DNA]</scope>
    <source>
        <strain evidence="3">CGMCC 1.15111</strain>
    </source>
</reference>
<evidence type="ECO:0008006" key="4">
    <source>
        <dbReference type="Google" id="ProtNLM"/>
    </source>
</evidence>
<gene>
    <name evidence="2" type="ORF">GCM10011340_13270</name>
</gene>
<evidence type="ECO:0000313" key="2">
    <source>
        <dbReference type="EMBL" id="GHE59902.1"/>
    </source>
</evidence>
<keyword evidence="1" id="KW-0472">Membrane</keyword>
<accession>A0ABQ3I737</accession>
<dbReference type="RefSeq" id="WP_189629448.1">
    <property type="nucleotide sequence ID" value="NZ_BNAG01000002.1"/>
</dbReference>
<name>A0ABQ3I737_9BACT</name>
<keyword evidence="1" id="KW-0812">Transmembrane</keyword>
<proteinExistence type="predicted"/>
<evidence type="ECO:0000313" key="3">
    <source>
        <dbReference type="Proteomes" id="UP000658258"/>
    </source>
</evidence>
<feature type="transmembrane region" description="Helical" evidence="1">
    <location>
        <begin position="7"/>
        <end position="26"/>
    </location>
</feature>
<evidence type="ECO:0000256" key="1">
    <source>
        <dbReference type="SAM" id="Phobius"/>
    </source>
</evidence>